<dbReference type="RefSeq" id="WP_316701024.1">
    <property type="nucleotide sequence ID" value="NZ_CP136336.1"/>
</dbReference>
<dbReference type="Proteomes" id="UP001303946">
    <property type="component" value="Chromosome"/>
</dbReference>
<feature type="signal peptide" evidence="1">
    <location>
        <begin position="1"/>
        <end position="18"/>
    </location>
</feature>
<keyword evidence="1" id="KW-0732">Signal</keyword>
<evidence type="ECO:0000313" key="2">
    <source>
        <dbReference type="EMBL" id="WOB08302.1"/>
    </source>
</evidence>
<protein>
    <recommendedName>
        <fullName evidence="4">Lipoprotein</fullName>
    </recommendedName>
</protein>
<evidence type="ECO:0008006" key="4">
    <source>
        <dbReference type="Google" id="ProtNLM"/>
    </source>
</evidence>
<evidence type="ECO:0000256" key="1">
    <source>
        <dbReference type="SAM" id="SignalP"/>
    </source>
</evidence>
<accession>A0ABZ0CTK6</accession>
<proteinExistence type="predicted"/>
<gene>
    <name evidence="2" type="ORF">RXV79_25815</name>
</gene>
<name>A0ABZ0CTK6_9BURK</name>
<organism evidence="2 3">
    <name type="scientific">Piscinibacter gummiphilus</name>
    <dbReference type="NCBI Taxonomy" id="946333"/>
    <lineage>
        <taxon>Bacteria</taxon>
        <taxon>Pseudomonadati</taxon>
        <taxon>Pseudomonadota</taxon>
        <taxon>Betaproteobacteria</taxon>
        <taxon>Burkholderiales</taxon>
        <taxon>Sphaerotilaceae</taxon>
        <taxon>Piscinibacter</taxon>
    </lineage>
</organism>
<dbReference type="EMBL" id="CP136336">
    <property type="protein sequence ID" value="WOB08302.1"/>
    <property type="molecule type" value="Genomic_DNA"/>
</dbReference>
<sequence>MRHLNLVIAMATAGLLVACGGSPSESTPAPSGSSSLSLSGVVAKGAALAGATVTAKCAAGTASPATTSGTGTYSLTITGGVLPCVLEATGTGADAGLVLHSVATGSGSSATSNVTPVTELLVAQLTGQDPATFMAAADATSLNSTVTTTNINAAKTEVIATLTAAGLDTAALASADMVSGTLAAGTGAGYDGVLDALGAALTSSGTTLAQLTETVVNTAGGSGPGTEVAAPASALPANLLLRPKAANCDALRSTSYRIIKIAASNGAATAPSTAYEDMSFNADTLTATFSPNDTMAFTANGTCRYTLPEGEAVVSPAGVIVIRHMVGADDDTVGTGDRGVARMMIALPVQDLSVADLAGEYAFLGVDRNPLAAYGGYATVTASGAVNAFRCWEDALSVAEAACTPIDSGYAEALSKNSNGSFTWAAGAADPDQWSDTVYAYRAGNGDVLLVGLTDSGEPTIGVKRRVLTLPSVGDTYANWSMHVDGNLVAAAVTTSVSHTVASVDAATSSIVRTSVEVGAGTTSQTLAYNSGRAGYLNRPAGTGVRPFTGLAAPGFGLSALFLPAHNGQVARFSLSARQ</sequence>
<keyword evidence="3" id="KW-1185">Reference proteome</keyword>
<evidence type="ECO:0000313" key="3">
    <source>
        <dbReference type="Proteomes" id="UP001303946"/>
    </source>
</evidence>
<dbReference type="PROSITE" id="PS51257">
    <property type="entry name" value="PROKAR_LIPOPROTEIN"/>
    <property type="match status" value="1"/>
</dbReference>
<reference evidence="2 3" key="1">
    <citation type="submission" date="2023-10" db="EMBL/GenBank/DDBJ databases">
        <title>Bacteria for the degradation of biodegradable plastic PBAT(Polybutylene adipate terephthalate).</title>
        <authorList>
            <person name="Weon H.-Y."/>
            <person name="Yeon J."/>
        </authorList>
    </citation>
    <scope>NUCLEOTIDE SEQUENCE [LARGE SCALE GENOMIC DNA]</scope>
    <source>
        <strain evidence="2 3">SBD 7-3</strain>
    </source>
</reference>
<feature type="chain" id="PRO_5046920605" description="Lipoprotein" evidence="1">
    <location>
        <begin position="19"/>
        <end position="579"/>
    </location>
</feature>